<dbReference type="PROSITE" id="PS50893">
    <property type="entry name" value="ABC_TRANSPORTER_2"/>
    <property type="match status" value="1"/>
</dbReference>
<comment type="caution">
    <text evidence="5">The sequence shown here is derived from an EMBL/GenBank/DDBJ whole genome shotgun (WGS) entry which is preliminary data.</text>
</comment>
<dbReference type="EMBL" id="JADQDF010000001">
    <property type="protein sequence ID" value="MBW0130484.1"/>
    <property type="molecule type" value="Genomic_DNA"/>
</dbReference>
<comment type="similarity">
    <text evidence="1">Belongs to the ABC transporter superfamily.</text>
</comment>
<dbReference type="Pfam" id="PF00005">
    <property type="entry name" value="ABC_tran"/>
    <property type="match status" value="1"/>
</dbReference>
<dbReference type="Proteomes" id="UP000694300">
    <property type="component" value="Unassembled WGS sequence"/>
</dbReference>
<keyword evidence="2" id="KW-0813">Transport</keyword>
<dbReference type="SMART" id="SM00382">
    <property type="entry name" value="AAA"/>
    <property type="match status" value="1"/>
</dbReference>
<dbReference type="InterPro" id="IPR003593">
    <property type="entry name" value="AAA+_ATPase"/>
</dbReference>
<evidence type="ECO:0000256" key="1">
    <source>
        <dbReference type="ARBA" id="ARBA00005417"/>
    </source>
</evidence>
<dbReference type="InterPro" id="IPR052156">
    <property type="entry name" value="BCAA_Transport_ATP-bd_LivF"/>
</dbReference>
<dbReference type="CDD" id="cd03224">
    <property type="entry name" value="ABC_TM1139_LivF_branched"/>
    <property type="match status" value="1"/>
</dbReference>
<dbReference type="PANTHER" id="PTHR43820:SF4">
    <property type="entry name" value="HIGH-AFFINITY BRANCHED-CHAIN AMINO ACID TRANSPORT ATP-BINDING PROTEIN LIVF"/>
    <property type="match status" value="1"/>
</dbReference>
<protein>
    <submittedName>
        <fullName evidence="5">ABC transporter ATP-binding protein</fullName>
    </submittedName>
</protein>
<keyword evidence="5" id="KW-0547">Nucleotide-binding</keyword>
<evidence type="ECO:0000313" key="6">
    <source>
        <dbReference type="Proteomes" id="UP000694300"/>
    </source>
</evidence>
<dbReference type="GO" id="GO:0005524">
    <property type="term" value="F:ATP binding"/>
    <property type="evidence" value="ECO:0007669"/>
    <property type="project" value="UniProtKB-KW"/>
</dbReference>
<dbReference type="PANTHER" id="PTHR43820">
    <property type="entry name" value="HIGH-AFFINITY BRANCHED-CHAIN AMINO ACID TRANSPORT ATP-BINDING PROTEIN LIVF"/>
    <property type="match status" value="1"/>
</dbReference>
<evidence type="ECO:0000256" key="3">
    <source>
        <dbReference type="ARBA" id="ARBA00022970"/>
    </source>
</evidence>
<evidence type="ECO:0000313" key="5">
    <source>
        <dbReference type="EMBL" id="MBW0130484.1"/>
    </source>
</evidence>
<gene>
    <name evidence="5" type="ORF">I4I82_22785</name>
</gene>
<feature type="domain" description="ABC transporter" evidence="4">
    <location>
        <begin position="20"/>
        <end position="254"/>
    </location>
</feature>
<accession>A0ABS6UF55</accession>
<dbReference type="PROSITE" id="PS00211">
    <property type="entry name" value="ABC_TRANSPORTER_1"/>
    <property type="match status" value="1"/>
</dbReference>
<dbReference type="InterPro" id="IPR017871">
    <property type="entry name" value="ABC_transporter-like_CS"/>
</dbReference>
<organism evidence="5 6">
    <name type="scientific">Pseudonocardia oceani</name>
    <dbReference type="NCBI Taxonomy" id="2792013"/>
    <lineage>
        <taxon>Bacteria</taxon>
        <taxon>Bacillati</taxon>
        <taxon>Actinomycetota</taxon>
        <taxon>Actinomycetes</taxon>
        <taxon>Pseudonocardiales</taxon>
        <taxon>Pseudonocardiaceae</taxon>
        <taxon>Pseudonocardia</taxon>
    </lineage>
</organism>
<proteinExistence type="inferred from homology"/>
<keyword evidence="5" id="KW-0067">ATP-binding</keyword>
<evidence type="ECO:0000259" key="4">
    <source>
        <dbReference type="PROSITE" id="PS50893"/>
    </source>
</evidence>
<evidence type="ECO:0000256" key="2">
    <source>
        <dbReference type="ARBA" id="ARBA00022448"/>
    </source>
</evidence>
<dbReference type="RefSeq" id="WP_218596006.1">
    <property type="nucleotide sequence ID" value="NZ_JADQDF010000001.1"/>
</dbReference>
<keyword evidence="3" id="KW-0029">Amino-acid transport</keyword>
<dbReference type="InterPro" id="IPR003439">
    <property type="entry name" value="ABC_transporter-like_ATP-bd"/>
</dbReference>
<name>A0ABS6UF55_9PSEU</name>
<sequence length="262" mass="26994">MTGVGGAAGASAATDSGGGIEADAVEAGYGRIAVLHGVSLAARPGEIVAVVGANGAGKSTLLRALSGLLPLTGGRVRLAGKDVTGRGPEAIAAAGLAHVPENRLVFPTLAVEDNLALGGWTRRRDRAGRRARREQVLEYFPRLADRLGQAAGTLSGGEQQMLAIGRGLMASPSVLVLDEPSLGLAPRVVREIFATLGRLRAEEGLAIVLVEQNVRAAFRVADRALVMDRGEVLLEGVPADLLDDERIQRAYLGGGYAVGPDA</sequence>
<keyword evidence="6" id="KW-1185">Reference proteome</keyword>
<reference evidence="5 6" key="1">
    <citation type="submission" date="2020-11" db="EMBL/GenBank/DDBJ databases">
        <title>Pseudonocardia abyssalis sp. nov. and Pseudonocardia oceani sp. nov., description and phylogenomic analysis of two novel actinomycetes isolated from the deep Southern Ocean.</title>
        <authorList>
            <person name="Parra J."/>
        </authorList>
    </citation>
    <scope>NUCLEOTIDE SEQUENCE [LARGE SCALE GENOMIC DNA]</scope>
    <source>
        <strain evidence="6">KRD185</strain>
    </source>
</reference>